<reference evidence="4" key="1">
    <citation type="journal article" date="2017" name="Genome Biol. Evol.">
        <title>The complete genome sequence of the phytopathogenic fungus Sclerotinia sclerotiorum reveals insights into the genome architecture of broad host range pathogens.</title>
        <authorList>
            <person name="Derbyshire M."/>
            <person name="Denton-Giles M."/>
            <person name="Hegedus D."/>
            <person name="Seifbarghy S."/>
            <person name="Rollins J."/>
            <person name="van Kan J."/>
            <person name="Seidl M.F."/>
            <person name="Faino L."/>
            <person name="Mbengue M."/>
            <person name="Navaud O."/>
            <person name="Raffaele S."/>
            <person name="Hammond-Kosack K."/>
            <person name="Heard S."/>
            <person name="Oliver R."/>
        </authorList>
    </citation>
    <scope>NUCLEOTIDE SEQUENCE [LARGE SCALE GENOMIC DNA]</scope>
    <source>
        <strain evidence="4">ATCC 18683 / 1980 / Ss-1</strain>
    </source>
</reference>
<protein>
    <submittedName>
        <fullName evidence="3">Uncharacterized protein</fullName>
    </submittedName>
</protein>
<dbReference type="VEuPathDB" id="FungiDB:sscle_05g045440"/>
<feature type="compositionally biased region" description="Polar residues" evidence="1">
    <location>
        <begin position="186"/>
        <end position="197"/>
    </location>
</feature>
<feature type="transmembrane region" description="Helical" evidence="2">
    <location>
        <begin position="131"/>
        <end position="155"/>
    </location>
</feature>
<dbReference type="AlphaFoldDB" id="A0A1D9Q4A6"/>
<accession>A0A1D9Q4A6</accession>
<evidence type="ECO:0000256" key="2">
    <source>
        <dbReference type="SAM" id="Phobius"/>
    </source>
</evidence>
<feature type="compositionally biased region" description="Basic and acidic residues" evidence="1">
    <location>
        <begin position="364"/>
        <end position="381"/>
    </location>
</feature>
<dbReference type="Proteomes" id="UP000177798">
    <property type="component" value="Chromosome 5"/>
</dbReference>
<feature type="region of interest" description="Disordered" evidence="1">
    <location>
        <begin position="186"/>
        <end position="268"/>
    </location>
</feature>
<evidence type="ECO:0000313" key="4">
    <source>
        <dbReference type="Proteomes" id="UP000177798"/>
    </source>
</evidence>
<feature type="region of interest" description="Disordered" evidence="1">
    <location>
        <begin position="327"/>
        <end position="387"/>
    </location>
</feature>
<keyword evidence="2" id="KW-1133">Transmembrane helix</keyword>
<dbReference type="EMBL" id="CP017818">
    <property type="protein sequence ID" value="APA09774.1"/>
    <property type="molecule type" value="Genomic_DNA"/>
</dbReference>
<sequence length="387" mass="43720">MPFLGQFLNPSAGATQNPIWMIGTQQTLSWETSLSNYTIALWNQNSDGNGYSKGPALLELYDGSVTSLNWTVQTYAFSLSVSPVFYLLLQPGTLSDNGNNIVPKSQFITSHTFNITSTTSITESDKKDHKLGLILALSLTIPFVLICISLAIYFIHSRRRRALENPPHYQYPYHVGFRQSRNPFFTANSSPTSTFPKDNSPRDRQRQGSKTINNGIYFPPPPTTPKSPLSFTSSLKSLRGRKGNKTSSGNNKTHIQHPNPTYASYPLSPNGYHQSNYLSPTYHPLQRMASLTSTDAGNPHIQQLQEAQQELATQRQRQASRMEYQPPEISPYDEPRVGPNHGDQKWVIKPYMSPEMPSAVKKRYHEEQAEARITRGKHNYDEPDELW</sequence>
<keyword evidence="2" id="KW-0472">Membrane</keyword>
<feature type="compositionally biased region" description="Polar residues" evidence="1">
    <location>
        <begin position="245"/>
        <end position="262"/>
    </location>
</feature>
<name>A0A1D9Q4A6_SCLS1</name>
<evidence type="ECO:0000256" key="1">
    <source>
        <dbReference type="SAM" id="MobiDB-lite"/>
    </source>
</evidence>
<organism evidence="3 4">
    <name type="scientific">Sclerotinia sclerotiorum (strain ATCC 18683 / 1980 / Ss-1)</name>
    <name type="common">White mold</name>
    <name type="synonym">Whetzelinia sclerotiorum</name>
    <dbReference type="NCBI Taxonomy" id="665079"/>
    <lineage>
        <taxon>Eukaryota</taxon>
        <taxon>Fungi</taxon>
        <taxon>Dikarya</taxon>
        <taxon>Ascomycota</taxon>
        <taxon>Pezizomycotina</taxon>
        <taxon>Leotiomycetes</taxon>
        <taxon>Helotiales</taxon>
        <taxon>Sclerotiniaceae</taxon>
        <taxon>Sclerotinia</taxon>
    </lineage>
</organism>
<evidence type="ECO:0000313" key="3">
    <source>
        <dbReference type="EMBL" id="APA09774.1"/>
    </source>
</evidence>
<dbReference type="OrthoDB" id="5390143at2759"/>
<keyword evidence="2" id="KW-0812">Transmembrane</keyword>
<proteinExistence type="predicted"/>
<feature type="compositionally biased region" description="Low complexity" evidence="1">
    <location>
        <begin position="226"/>
        <end position="237"/>
    </location>
</feature>
<gene>
    <name evidence="3" type="ORF">sscle_05g045440</name>
</gene>